<name>A0A0E9P6J1_ANGAN</name>
<evidence type="ECO:0000313" key="1">
    <source>
        <dbReference type="EMBL" id="JAG99891.1"/>
    </source>
</evidence>
<dbReference type="AlphaFoldDB" id="A0A0E9P6J1"/>
<reference evidence="1" key="1">
    <citation type="submission" date="2014-11" db="EMBL/GenBank/DDBJ databases">
        <authorList>
            <person name="Amaro Gonzalez C."/>
        </authorList>
    </citation>
    <scope>NUCLEOTIDE SEQUENCE</scope>
</reference>
<proteinExistence type="predicted"/>
<dbReference type="EMBL" id="GBXM01108685">
    <property type="protein sequence ID" value="JAG99891.1"/>
    <property type="molecule type" value="Transcribed_RNA"/>
</dbReference>
<organism evidence="1">
    <name type="scientific">Anguilla anguilla</name>
    <name type="common">European freshwater eel</name>
    <name type="synonym">Muraena anguilla</name>
    <dbReference type="NCBI Taxonomy" id="7936"/>
    <lineage>
        <taxon>Eukaryota</taxon>
        <taxon>Metazoa</taxon>
        <taxon>Chordata</taxon>
        <taxon>Craniata</taxon>
        <taxon>Vertebrata</taxon>
        <taxon>Euteleostomi</taxon>
        <taxon>Actinopterygii</taxon>
        <taxon>Neopterygii</taxon>
        <taxon>Teleostei</taxon>
        <taxon>Anguilliformes</taxon>
        <taxon>Anguillidae</taxon>
        <taxon>Anguilla</taxon>
    </lineage>
</organism>
<protein>
    <submittedName>
        <fullName evidence="1">Uncharacterized protein</fullName>
    </submittedName>
</protein>
<accession>A0A0E9P6J1</accession>
<sequence length="34" mass="3948">MGGEMPGDHWENGGKTLCWTLRRSKTIFPLRMIK</sequence>
<reference evidence="1" key="2">
    <citation type="journal article" date="2015" name="Fish Shellfish Immunol.">
        <title>Early steps in the European eel (Anguilla anguilla)-Vibrio vulnificus interaction in the gills: Role of the RtxA13 toxin.</title>
        <authorList>
            <person name="Callol A."/>
            <person name="Pajuelo D."/>
            <person name="Ebbesson L."/>
            <person name="Teles M."/>
            <person name="MacKenzie S."/>
            <person name="Amaro C."/>
        </authorList>
    </citation>
    <scope>NUCLEOTIDE SEQUENCE</scope>
</reference>